<dbReference type="PANTHER" id="PTHR35335:SF1">
    <property type="entry name" value="UPF0716 PROTEIN FXSA"/>
    <property type="match status" value="1"/>
</dbReference>
<dbReference type="GO" id="GO:0016020">
    <property type="term" value="C:membrane"/>
    <property type="evidence" value="ECO:0007669"/>
    <property type="project" value="InterPro"/>
</dbReference>
<keyword evidence="2" id="KW-1133">Transmembrane helix</keyword>
<evidence type="ECO:0000313" key="3">
    <source>
        <dbReference type="EMBL" id="PVH28394.1"/>
    </source>
</evidence>
<sequence length="181" mass="19679">MGLVLSVHRLCRVDDAASLPRHRRGIAHVPVLLLFVALPLIEIALFIAIGSEIGVFTTLLLIVLGAAVGVTILRGQHARALGLMQGGLRIEPGAFLAQGAFRVLAGLFLILPGFLTDSLGLLLLVPPLQRALMRAVAARTTVHSSHHARRDDIIEGDFEVRDGPRDPLEPDRRIDDPRRPR</sequence>
<gene>
    <name evidence="3" type="ORF">DDE20_12515</name>
</gene>
<feature type="transmembrane region" description="Helical" evidence="2">
    <location>
        <begin position="55"/>
        <end position="73"/>
    </location>
</feature>
<feature type="region of interest" description="Disordered" evidence="1">
    <location>
        <begin position="156"/>
        <end position="181"/>
    </location>
</feature>
<dbReference type="EMBL" id="QDKM01000005">
    <property type="protein sequence ID" value="PVH28394.1"/>
    <property type="molecule type" value="Genomic_DNA"/>
</dbReference>
<proteinExistence type="predicted"/>
<evidence type="ECO:0000256" key="1">
    <source>
        <dbReference type="SAM" id="MobiDB-lite"/>
    </source>
</evidence>
<dbReference type="Proteomes" id="UP000245911">
    <property type="component" value="Unassembled WGS sequence"/>
</dbReference>
<dbReference type="Pfam" id="PF04186">
    <property type="entry name" value="FxsA"/>
    <property type="match status" value="1"/>
</dbReference>
<keyword evidence="2" id="KW-0812">Transmembrane</keyword>
<feature type="transmembrane region" description="Helical" evidence="2">
    <location>
        <begin position="94"/>
        <end position="115"/>
    </location>
</feature>
<evidence type="ECO:0000256" key="2">
    <source>
        <dbReference type="SAM" id="Phobius"/>
    </source>
</evidence>
<dbReference type="InterPro" id="IPR007313">
    <property type="entry name" value="FxsA"/>
</dbReference>
<dbReference type="PANTHER" id="PTHR35335">
    <property type="entry name" value="UPF0716 PROTEIN FXSA"/>
    <property type="match status" value="1"/>
</dbReference>
<reference evidence="3 4" key="1">
    <citation type="submission" date="2018-04" db="EMBL/GenBank/DDBJ databases">
        <title>Pararhodobacter oceanense sp. nov., isolated from marine intertidal sediment.</title>
        <authorList>
            <person name="Wang X.-L."/>
            <person name="Du Z.-J."/>
        </authorList>
    </citation>
    <scope>NUCLEOTIDE SEQUENCE [LARGE SCALE GENOMIC DNA]</scope>
    <source>
        <strain evidence="3 4">AM505</strain>
    </source>
</reference>
<feature type="transmembrane region" description="Helical" evidence="2">
    <location>
        <begin position="29"/>
        <end position="49"/>
    </location>
</feature>
<name>A0A2T8HSH0_9RHOB</name>
<keyword evidence="4" id="KW-1185">Reference proteome</keyword>
<dbReference type="OrthoDB" id="9792788at2"/>
<keyword evidence="2" id="KW-0472">Membrane</keyword>
<dbReference type="AlphaFoldDB" id="A0A2T8HSH0"/>
<protein>
    <submittedName>
        <fullName evidence="3">Exclusion protein FxsA</fullName>
    </submittedName>
</protein>
<accession>A0A2T8HSH0</accession>
<organism evidence="3 4">
    <name type="scientific">Pararhodobacter oceanensis</name>
    <dbReference type="NCBI Taxonomy" id="2172121"/>
    <lineage>
        <taxon>Bacteria</taxon>
        <taxon>Pseudomonadati</taxon>
        <taxon>Pseudomonadota</taxon>
        <taxon>Alphaproteobacteria</taxon>
        <taxon>Rhodobacterales</taxon>
        <taxon>Paracoccaceae</taxon>
        <taxon>Pararhodobacter</taxon>
    </lineage>
</organism>
<dbReference type="NCBIfam" id="NF008528">
    <property type="entry name" value="PRK11463.1-2"/>
    <property type="match status" value="1"/>
</dbReference>
<comment type="caution">
    <text evidence="3">The sequence shown here is derived from an EMBL/GenBank/DDBJ whole genome shotgun (WGS) entry which is preliminary data.</text>
</comment>
<evidence type="ECO:0000313" key="4">
    <source>
        <dbReference type="Proteomes" id="UP000245911"/>
    </source>
</evidence>